<evidence type="ECO:0000313" key="6">
    <source>
        <dbReference type="Proteomes" id="UP001387364"/>
    </source>
</evidence>
<dbReference type="RefSeq" id="WP_338749250.1">
    <property type="nucleotide sequence ID" value="NZ_CP147404.1"/>
</dbReference>
<evidence type="ECO:0000256" key="2">
    <source>
        <dbReference type="ARBA" id="ARBA00022741"/>
    </source>
</evidence>
<reference evidence="5 6" key="1">
    <citation type="submission" date="2024-02" db="EMBL/GenBank/DDBJ databases">
        <title>Seven novel Bacillus-like species.</title>
        <authorList>
            <person name="Liu G."/>
        </authorList>
    </citation>
    <scope>NUCLEOTIDE SEQUENCE [LARGE SCALE GENOMIC DNA]</scope>
    <source>
        <strain evidence="5 6">FJAT-52991</strain>
    </source>
</reference>
<feature type="domain" description="ABC transporter" evidence="4">
    <location>
        <begin position="2"/>
        <end position="230"/>
    </location>
</feature>
<dbReference type="PROSITE" id="PS00211">
    <property type="entry name" value="ABC_TRANSPORTER_1"/>
    <property type="match status" value="1"/>
</dbReference>
<dbReference type="SUPFAM" id="SSF52540">
    <property type="entry name" value="P-loop containing nucleoside triphosphate hydrolases"/>
    <property type="match status" value="1"/>
</dbReference>
<dbReference type="InterPro" id="IPR003439">
    <property type="entry name" value="ABC_transporter-like_ATP-bd"/>
</dbReference>
<dbReference type="InterPro" id="IPR017871">
    <property type="entry name" value="ABC_transporter-like_CS"/>
</dbReference>
<dbReference type="PANTHER" id="PTHR42711:SF18">
    <property type="entry name" value="ABC TRANSPORTER, ATP-BINDING PROTEIN"/>
    <property type="match status" value="1"/>
</dbReference>
<evidence type="ECO:0000259" key="4">
    <source>
        <dbReference type="PROSITE" id="PS50893"/>
    </source>
</evidence>
<keyword evidence="3 5" id="KW-0067">ATP-binding</keyword>
<dbReference type="PANTHER" id="PTHR42711">
    <property type="entry name" value="ABC TRANSPORTER ATP-BINDING PROTEIN"/>
    <property type="match status" value="1"/>
</dbReference>
<keyword evidence="2" id="KW-0547">Nucleotide-binding</keyword>
<dbReference type="EMBL" id="CP147404">
    <property type="protein sequence ID" value="WXB91601.1"/>
    <property type="molecule type" value="Genomic_DNA"/>
</dbReference>
<evidence type="ECO:0000256" key="1">
    <source>
        <dbReference type="ARBA" id="ARBA00022448"/>
    </source>
</evidence>
<dbReference type="Pfam" id="PF00005">
    <property type="entry name" value="ABC_tran"/>
    <property type="match status" value="1"/>
</dbReference>
<protein>
    <submittedName>
        <fullName evidence="5">ABC transporter ATP-binding protein</fullName>
    </submittedName>
</protein>
<dbReference type="InterPro" id="IPR003593">
    <property type="entry name" value="AAA+_ATPase"/>
</dbReference>
<dbReference type="PROSITE" id="PS50893">
    <property type="entry name" value="ABC_TRANSPORTER_2"/>
    <property type="match status" value="1"/>
</dbReference>
<dbReference type="Gene3D" id="3.40.50.300">
    <property type="entry name" value="P-loop containing nucleotide triphosphate hydrolases"/>
    <property type="match status" value="1"/>
</dbReference>
<evidence type="ECO:0000313" key="5">
    <source>
        <dbReference type="EMBL" id="WXB91601.1"/>
    </source>
</evidence>
<sequence>MIDVQQLTFTYPGKKQPTIKGIDFQIGKGEIFGFLGPSGAGKSTIQKILIGLLKNYQGKVTVLGEELRQTKNDYYEQIGVAFEFPNFYSRLTALENLSLFASLYTKKTADPLELLNKVGLLQDTHTKVSDFSKGMKMRLNLCRALLNHPDILFLDEPTSGLDPVNAKMVKDILFQWKAAGKTVILTTHNMSAAEELCDRTAFIADGQIRLIDSPEALKIQYGKKLVRVGYRENHERKISEFPIHNLGQNQPFLQLLNEETIETMHTIEPSLEEIFIQVTGRELT</sequence>
<dbReference type="SMART" id="SM00382">
    <property type="entry name" value="AAA"/>
    <property type="match status" value="1"/>
</dbReference>
<keyword evidence="1" id="KW-0813">Transport</keyword>
<name>A0ABZ2N1N0_9BACI</name>
<proteinExistence type="predicted"/>
<gene>
    <name evidence="5" type="ORF">WDJ61_09955</name>
</gene>
<evidence type="ECO:0000256" key="3">
    <source>
        <dbReference type="ARBA" id="ARBA00022840"/>
    </source>
</evidence>
<dbReference type="InterPro" id="IPR050763">
    <property type="entry name" value="ABC_transporter_ATP-binding"/>
</dbReference>
<organism evidence="5 6">
    <name type="scientific">Bacillus kandeliae</name>
    <dbReference type="NCBI Taxonomy" id="3129297"/>
    <lineage>
        <taxon>Bacteria</taxon>
        <taxon>Bacillati</taxon>
        <taxon>Bacillota</taxon>
        <taxon>Bacilli</taxon>
        <taxon>Bacillales</taxon>
        <taxon>Bacillaceae</taxon>
        <taxon>Bacillus</taxon>
    </lineage>
</organism>
<accession>A0ABZ2N1N0</accession>
<dbReference type="InterPro" id="IPR027417">
    <property type="entry name" value="P-loop_NTPase"/>
</dbReference>
<dbReference type="GO" id="GO:0005524">
    <property type="term" value="F:ATP binding"/>
    <property type="evidence" value="ECO:0007669"/>
    <property type="project" value="UniProtKB-KW"/>
</dbReference>
<dbReference type="CDD" id="cd03230">
    <property type="entry name" value="ABC_DR_subfamily_A"/>
    <property type="match status" value="1"/>
</dbReference>
<keyword evidence="6" id="KW-1185">Reference proteome</keyword>
<dbReference type="Proteomes" id="UP001387364">
    <property type="component" value="Chromosome"/>
</dbReference>